<dbReference type="GO" id="GO:0000423">
    <property type="term" value="P:mitophagy"/>
    <property type="evidence" value="ECO:0007669"/>
    <property type="project" value="TreeGrafter"/>
</dbReference>
<dbReference type="GO" id="GO:0034727">
    <property type="term" value="P:piecemeal microautophagy of the nucleus"/>
    <property type="evidence" value="ECO:0007669"/>
    <property type="project" value="TreeGrafter"/>
</dbReference>
<name>A0AAW0ANT9_9AGAR</name>
<dbReference type="EMBL" id="JAWWNJ010000057">
    <property type="protein sequence ID" value="KAK7014336.1"/>
    <property type="molecule type" value="Genomic_DNA"/>
</dbReference>
<sequence>MSDRSPNNDSDADTDTRRRTDEIAFHIYTKAFQLIYAARASDQGPPLGKIDKWFNLETPVAAPLSFQSSDFQAYRSVSSVRRPEPLTIQVFLAIPSSGTLVHVPTNARICSDYRLVLLEEWRLEYPTPGSWTRVRSDDQVPPEPATIYKAAISLFRSVFSLLRILPAWRTTQEISGWLADRDPTQVAERMRVVLRLHSYRASNPTRPVTVLADTLKQPDSILKFGASLTGPRTSLPHENLPVDRHEFSSIPLLNGDSPRSPFISSHLLPILSI</sequence>
<keyword evidence="6" id="KW-1185">Reference proteome</keyword>
<dbReference type="InterPro" id="IPR036570">
    <property type="entry name" value="HORMA_dom_sf"/>
</dbReference>
<dbReference type="GO" id="GO:0034497">
    <property type="term" value="P:protein localization to phagophore assembly site"/>
    <property type="evidence" value="ECO:0007669"/>
    <property type="project" value="TreeGrafter"/>
</dbReference>
<dbReference type="PANTHER" id="PTHR13430:SF4">
    <property type="entry name" value="AUTOPHAGY-RELATED PROTEIN 13"/>
    <property type="match status" value="1"/>
</dbReference>
<gene>
    <name evidence="5" type="ORF">R3P38DRAFT_2545432</name>
</gene>
<dbReference type="GO" id="GO:0000407">
    <property type="term" value="C:phagophore assembly site"/>
    <property type="evidence" value="ECO:0007669"/>
    <property type="project" value="TreeGrafter"/>
</dbReference>
<accession>A0AAW0ANT9</accession>
<keyword evidence="2 3" id="KW-0072">Autophagy</keyword>
<dbReference type="Gene3D" id="3.30.900.10">
    <property type="entry name" value="HORMA domain"/>
    <property type="match status" value="1"/>
</dbReference>
<comment type="similarity">
    <text evidence="1 3">Belongs to the ATG13 family. Fungi subfamily.</text>
</comment>
<feature type="domain" description="Autophagy-related protein 13 N-terminal" evidence="4">
    <location>
        <begin position="26"/>
        <end position="183"/>
    </location>
</feature>
<organism evidence="5 6">
    <name type="scientific">Favolaschia claudopus</name>
    <dbReference type="NCBI Taxonomy" id="2862362"/>
    <lineage>
        <taxon>Eukaryota</taxon>
        <taxon>Fungi</taxon>
        <taxon>Dikarya</taxon>
        <taxon>Basidiomycota</taxon>
        <taxon>Agaricomycotina</taxon>
        <taxon>Agaricomycetes</taxon>
        <taxon>Agaricomycetidae</taxon>
        <taxon>Agaricales</taxon>
        <taxon>Marasmiineae</taxon>
        <taxon>Mycenaceae</taxon>
        <taxon>Favolaschia</taxon>
    </lineage>
</organism>
<proteinExistence type="inferred from homology"/>
<dbReference type="InterPro" id="IPR018731">
    <property type="entry name" value="Atg13_N"/>
</dbReference>
<evidence type="ECO:0000256" key="1">
    <source>
        <dbReference type="ARBA" id="ARBA00005246"/>
    </source>
</evidence>
<evidence type="ECO:0000259" key="4">
    <source>
        <dbReference type="Pfam" id="PF10033"/>
    </source>
</evidence>
<dbReference type="Pfam" id="PF10033">
    <property type="entry name" value="ATG13"/>
    <property type="match status" value="1"/>
</dbReference>
<evidence type="ECO:0000256" key="2">
    <source>
        <dbReference type="ARBA" id="ARBA00023006"/>
    </source>
</evidence>
<reference evidence="5 6" key="1">
    <citation type="journal article" date="2024" name="J Genomics">
        <title>Draft genome sequencing and assembly of Favolaschia claudopus CIRM-BRFM 2984 isolated from oak limbs.</title>
        <authorList>
            <person name="Navarro D."/>
            <person name="Drula E."/>
            <person name="Chaduli D."/>
            <person name="Cazenave R."/>
            <person name="Ahrendt S."/>
            <person name="Wang J."/>
            <person name="Lipzen A."/>
            <person name="Daum C."/>
            <person name="Barry K."/>
            <person name="Grigoriev I.V."/>
            <person name="Favel A."/>
            <person name="Rosso M.N."/>
            <person name="Martin F."/>
        </authorList>
    </citation>
    <scope>NUCLEOTIDE SEQUENCE [LARGE SCALE GENOMIC DNA]</scope>
    <source>
        <strain evidence="5 6">CIRM-BRFM 2984</strain>
    </source>
</reference>
<dbReference type="GO" id="GO:1990316">
    <property type="term" value="C:Atg1/ULK1 kinase complex"/>
    <property type="evidence" value="ECO:0007669"/>
    <property type="project" value="InterPro"/>
</dbReference>
<protein>
    <recommendedName>
        <fullName evidence="3">Autophagy-related protein 13</fullName>
    </recommendedName>
</protein>
<comment type="caution">
    <text evidence="5">The sequence shown here is derived from an EMBL/GenBank/DDBJ whole genome shotgun (WGS) entry which is preliminary data.</text>
</comment>
<evidence type="ECO:0000256" key="3">
    <source>
        <dbReference type="RuleBase" id="RU361214"/>
    </source>
</evidence>
<dbReference type="PANTHER" id="PTHR13430">
    <property type="match status" value="1"/>
</dbReference>
<dbReference type="InterPro" id="IPR040182">
    <property type="entry name" value="ATG13"/>
</dbReference>
<dbReference type="GO" id="GO:0005829">
    <property type="term" value="C:cytosol"/>
    <property type="evidence" value="ECO:0007669"/>
    <property type="project" value="TreeGrafter"/>
</dbReference>
<dbReference type="AlphaFoldDB" id="A0AAW0ANT9"/>
<dbReference type="Proteomes" id="UP001362999">
    <property type="component" value="Unassembled WGS sequence"/>
</dbReference>
<evidence type="ECO:0000313" key="5">
    <source>
        <dbReference type="EMBL" id="KAK7014336.1"/>
    </source>
</evidence>
<evidence type="ECO:0000313" key="6">
    <source>
        <dbReference type="Proteomes" id="UP001362999"/>
    </source>
</evidence>